<feature type="active site" description="Charge relay system" evidence="5">
    <location>
        <position position="272"/>
    </location>
</feature>
<dbReference type="EMBL" id="JAENRR010000044">
    <property type="protein sequence ID" value="MBK3518859.1"/>
    <property type="molecule type" value="Genomic_DNA"/>
</dbReference>
<evidence type="ECO:0000256" key="6">
    <source>
        <dbReference type="SAM" id="SignalP"/>
    </source>
</evidence>
<keyword evidence="6" id="KW-0732">Signal</keyword>
<proteinExistence type="inferred from homology"/>
<dbReference type="InterPro" id="IPR023828">
    <property type="entry name" value="Peptidase_S8_Ser-AS"/>
</dbReference>
<dbReference type="InterPro" id="IPR022398">
    <property type="entry name" value="Peptidase_S8_His-AS"/>
</dbReference>
<dbReference type="InterPro" id="IPR000209">
    <property type="entry name" value="Peptidase_S8/S53_dom"/>
</dbReference>
<dbReference type="PROSITE" id="PS00138">
    <property type="entry name" value="SUBTILASE_SER"/>
    <property type="match status" value="1"/>
</dbReference>
<keyword evidence="3 5" id="KW-0378">Hydrolase</keyword>
<sequence length="532" mass="59338">MKNVLSLFCSFLIAGNCLAQKQSIDDFEPHYINWYNKDYSSDNIIGSSIDKTYSDLLSGLTPKKTVVVAVIDGGVDIHHKDLEGKIWINTDEIPDNGIDDDANGYIDDINGWNFIGNADGKNVYYENLEYTRIVKSNDANHKDYARAKELYERELKKRLAQKKDYTQFKAMWDKSNSLIKEHTSIEVQSHEDLLKVKSNNEAVLKAKSFLEKKYAQGVNDAMINRLLENNAVYLDYYLNMNFNPRELVGDDPLNIEDKYYGNNDVAGPEAYHGTSVAGVIAANRHNGIGIDGIASHVKIMVLRSTPKGDERDKDVALAIMYAVDNGADIINMSFSKDLSPQKEFVDIAVKYAEEKGVLLVHGAGNKGENLDVNERFPSDKYLDNSEPYNWLNVGATQMKLDEELAGIFSNYGENHVDIFAPGVDVISLDERDAYLKTSGTSIAAPVISGVAALILSYYPELSTDELIAIIMDSAYKVKKPKKVLIPSLSGEKRKKVKFSTLSKSGGIVNVYDAFKLLGEREQLSLSKSQNID</sequence>
<evidence type="ECO:0000256" key="1">
    <source>
        <dbReference type="ARBA" id="ARBA00011073"/>
    </source>
</evidence>
<gene>
    <name evidence="8" type="ORF">JIV24_16040</name>
</gene>
<feature type="active site" description="Charge relay system" evidence="5">
    <location>
        <position position="441"/>
    </location>
</feature>
<feature type="chain" id="PRO_5045637500" evidence="6">
    <location>
        <begin position="20"/>
        <end position="532"/>
    </location>
</feature>
<dbReference type="SUPFAM" id="SSF52743">
    <property type="entry name" value="Subtilisin-like"/>
    <property type="match status" value="1"/>
</dbReference>
<dbReference type="PROSITE" id="PS51892">
    <property type="entry name" value="SUBTILASE"/>
    <property type="match status" value="1"/>
</dbReference>
<keyword evidence="2 5" id="KW-0645">Protease</keyword>
<keyword evidence="4 5" id="KW-0720">Serine protease</keyword>
<dbReference type="InterPro" id="IPR051048">
    <property type="entry name" value="Peptidase_S8/S53_subtilisin"/>
</dbReference>
<feature type="signal peptide" evidence="6">
    <location>
        <begin position="1"/>
        <end position="19"/>
    </location>
</feature>
<evidence type="ECO:0000313" key="9">
    <source>
        <dbReference type="Proteomes" id="UP000605676"/>
    </source>
</evidence>
<dbReference type="PANTHER" id="PTHR43399">
    <property type="entry name" value="SUBTILISIN-RELATED"/>
    <property type="match status" value="1"/>
</dbReference>
<evidence type="ECO:0000256" key="2">
    <source>
        <dbReference type="ARBA" id="ARBA00022670"/>
    </source>
</evidence>
<comment type="caution">
    <text evidence="8">The sequence shown here is derived from an EMBL/GenBank/DDBJ whole genome shotgun (WGS) entry which is preliminary data.</text>
</comment>
<dbReference type="InterPro" id="IPR015500">
    <property type="entry name" value="Peptidase_S8_subtilisin-rel"/>
</dbReference>
<organism evidence="8 9">
    <name type="scientific">Carboxylicivirga marina</name>
    <dbReference type="NCBI Taxonomy" id="2800988"/>
    <lineage>
        <taxon>Bacteria</taxon>
        <taxon>Pseudomonadati</taxon>
        <taxon>Bacteroidota</taxon>
        <taxon>Bacteroidia</taxon>
        <taxon>Marinilabiliales</taxon>
        <taxon>Marinilabiliaceae</taxon>
        <taxon>Carboxylicivirga</taxon>
    </lineage>
</organism>
<dbReference type="PANTHER" id="PTHR43399:SF4">
    <property type="entry name" value="CELL WALL-ASSOCIATED PROTEASE"/>
    <property type="match status" value="1"/>
</dbReference>
<feature type="active site" description="Charge relay system" evidence="5">
    <location>
        <position position="72"/>
    </location>
</feature>
<dbReference type="PROSITE" id="PS00137">
    <property type="entry name" value="SUBTILASE_HIS"/>
    <property type="match status" value="1"/>
</dbReference>
<reference evidence="8 9" key="1">
    <citation type="submission" date="2021-01" db="EMBL/GenBank/DDBJ databases">
        <title>Carboxyliciviraga sp.nov., isolated from coastal sediments.</title>
        <authorList>
            <person name="Lu D."/>
            <person name="Zhang T."/>
        </authorList>
    </citation>
    <scope>NUCLEOTIDE SEQUENCE [LARGE SCALE GENOMIC DNA]</scope>
    <source>
        <strain evidence="8 9">N1Y132</strain>
    </source>
</reference>
<dbReference type="Proteomes" id="UP000605676">
    <property type="component" value="Unassembled WGS sequence"/>
</dbReference>
<accession>A0ABS1HMF6</accession>
<evidence type="ECO:0000256" key="3">
    <source>
        <dbReference type="ARBA" id="ARBA00022801"/>
    </source>
</evidence>
<comment type="similarity">
    <text evidence="1 5">Belongs to the peptidase S8 family.</text>
</comment>
<dbReference type="Pfam" id="PF00082">
    <property type="entry name" value="Peptidase_S8"/>
    <property type="match status" value="1"/>
</dbReference>
<dbReference type="RefSeq" id="WP_200466080.1">
    <property type="nucleotide sequence ID" value="NZ_JAENRR010000044.1"/>
</dbReference>
<keyword evidence="9" id="KW-1185">Reference proteome</keyword>
<name>A0ABS1HMF6_9BACT</name>
<feature type="domain" description="Peptidase S8/S53" evidence="7">
    <location>
        <begin position="64"/>
        <end position="477"/>
    </location>
</feature>
<dbReference type="InterPro" id="IPR036852">
    <property type="entry name" value="Peptidase_S8/S53_dom_sf"/>
</dbReference>
<evidence type="ECO:0000256" key="4">
    <source>
        <dbReference type="ARBA" id="ARBA00022825"/>
    </source>
</evidence>
<dbReference type="PRINTS" id="PR00723">
    <property type="entry name" value="SUBTILISIN"/>
</dbReference>
<evidence type="ECO:0000313" key="8">
    <source>
        <dbReference type="EMBL" id="MBK3518859.1"/>
    </source>
</evidence>
<evidence type="ECO:0000256" key="5">
    <source>
        <dbReference type="PROSITE-ProRule" id="PRU01240"/>
    </source>
</evidence>
<evidence type="ECO:0000259" key="7">
    <source>
        <dbReference type="Pfam" id="PF00082"/>
    </source>
</evidence>
<dbReference type="Gene3D" id="3.40.50.200">
    <property type="entry name" value="Peptidase S8/S53 domain"/>
    <property type="match status" value="2"/>
</dbReference>
<protein>
    <submittedName>
        <fullName evidence="8">S8 family serine peptidase</fullName>
    </submittedName>
</protein>